<dbReference type="eggNOG" id="COG2227">
    <property type="taxonomic scope" value="Bacteria"/>
</dbReference>
<dbReference type="GO" id="GO:0008168">
    <property type="term" value="F:methyltransferase activity"/>
    <property type="evidence" value="ECO:0007669"/>
    <property type="project" value="UniProtKB-KW"/>
</dbReference>
<dbReference type="Pfam" id="PF13489">
    <property type="entry name" value="Methyltransf_23"/>
    <property type="match status" value="1"/>
</dbReference>
<keyword evidence="2" id="KW-1185">Reference proteome</keyword>
<evidence type="ECO:0000313" key="2">
    <source>
        <dbReference type="Proteomes" id="UP000001399"/>
    </source>
</evidence>
<gene>
    <name evidence="1" type="ordered locus">Rvan_0320</name>
</gene>
<reference evidence="2" key="1">
    <citation type="journal article" date="2011" name="J. Bacteriol.">
        <title>Genome sequences of eight morphologically diverse alphaproteobacteria.</title>
        <authorList>
            <consortium name="US DOE Joint Genome Institute"/>
            <person name="Brown P.J."/>
            <person name="Kysela D.T."/>
            <person name="Buechlein A."/>
            <person name="Hemmerich C."/>
            <person name="Brun Y.V."/>
        </authorList>
    </citation>
    <scope>NUCLEOTIDE SEQUENCE [LARGE SCALE GENOMIC DNA]</scope>
    <source>
        <strain evidence="2">ATCC 17100 / ATH 3.1.1 / DSM 162 / LMG 4299</strain>
    </source>
</reference>
<dbReference type="HOGENOM" id="CLU_505153_0_0_5"/>
<dbReference type="OrthoDB" id="5443558at2"/>
<protein>
    <submittedName>
        <fullName evidence="1">Methyltransferase type 12</fullName>
    </submittedName>
</protein>
<dbReference type="Gene3D" id="3.40.50.150">
    <property type="entry name" value="Vaccinia Virus protein VP39"/>
    <property type="match status" value="1"/>
</dbReference>
<proteinExistence type="predicted"/>
<dbReference type="KEGG" id="rva:Rvan_0320"/>
<dbReference type="STRING" id="648757.Rvan_0320"/>
<keyword evidence="1" id="KW-0489">Methyltransferase</keyword>
<keyword evidence="1" id="KW-0808">Transferase</keyword>
<sequence>MTINVTTGSMLPTRLNLGSGKDYRADCFNIDVDNSWSPDAVIDLASFDLDADGVSVPTHRFGDVQLRPGTFDTIIANDVLEHVPDLVRLMTNCLKLLRAGGVFEISVPYDLSFGAWQDPTHVRAFNERSWLYYTDWFWYLGWSEARFVLERMSFVPSPAVAPFASATPAELQRMPRMIDSMSVSLRKVDLTPADRQVWEYWRERKRQAQSRWSAPVPAVQEIAPSTAAPAALATAAATSPVTPQQAEVRQAFAGGWAAHRHAHCLWIVTPEGYKHHQTFDEFALGLSEAFAELGGSCPIVRDVLQLNGRVPIVLGTHLLRHCSSVAIPADSVLINFEQVVSGGGWLDENYLALLRRFPVLDYSVRNREALIERGITHAGLLGIGHAPGLVRIPKVLEKDIDVLFYGSLNPRRKAILEALRARGLNAVHLFGAYGAERDAAIARAKLVINLHFYESAIFEVVRVSYLLANGVCVVSEGDEGDPDIAPFEGGLVVCGYDEIVENCAALVADDPYRDAIGLRGQRIMMARRQSDLLKALIGD</sequence>
<evidence type="ECO:0000313" key="1">
    <source>
        <dbReference type="EMBL" id="ADP69609.1"/>
    </source>
</evidence>
<dbReference type="RefSeq" id="WP_013418016.1">
    <property type="nucleotide sequence ID" value="NC_014664.1"/>
</dbReference>
<dbReference type="AlphaFoldDB" id="E3I744"/>
<dbReference type="Proteomes" id="UP000001399">
    <property type="component" value="Chromosome"/>
</dbReference>
<dbReference type="GO" id="GO:0032259">
    <property type="term" value="P:methylation"/>
    <property type="evidence" value="ECO:0007669"/>
    <property type="project" value="UniProtKB-KW"/>
</dbReference>
<dbReference type="InterPro" id="IPR029063">
    <property type="entry name" value="SAM-dependent_MTases_sf"/>
</dbReference>
<name>E3I744_RHOVT</name>
<dbReference type="EMBL" id="CP002292">
    <property type="protein sequence ID" value="ADP69609.1"/>
    <property type="molecule type" value="Genomic_DNA"/>
</dbReference>
<accession>E3I744</accession>
<dbReference type="SUPFAM" id="SSF53335">
    <property type="entry name" value="S-adenosyl-L-methionine-dependent methyltransferases"/>
    <property type="match status" value="1"/>
</dbReference>
<organism evidence="1 2">
    <name type="scientific">Rhodomicrobium vannielii (strain ATCC 17100 / DSM 162 / LMG 4299 / NCIMB 10020 / ATH 3.1.1)</name>
    <dbReference type="NCBI Taxonomy" id="648757"/>
    <lineage>
        <taxon>Bacteria</taxon>
        <taxon>Pseudomonadati</taxon>
        <taxon>Pseudomonadota</taxon>
        <taxon>Alphaproteobacteria</taxon>
        <taxon>Hyphomicrobiales</taxon>
        <taxon>Hyphomicrobiaceae</taxon>
        <taxon>Rhodomicrobium</taxon>
    </lineage>
</organism>